<feature type="domain" description="ChrR-like cupin" evidence="1">
    <location>
        <begin position="95"/>
        <end position="190"/>
    </location>
</feature>
<protein>
    <submittedName>
        <fullName evidence="2">Cupin domain-containing protein</fullName>
    </submittedName>
</protein>
<reference evidence="2" key="1">
    <citation type="journal article" date="2023" name="Plants (Basel)">
        <title>Genomic Analysis of Leptolyngbya boryana CZ1 Reveals Efficient Carbon Fixation Modules.</title>
        <authorList>
            <person name="Bai X."/>
            <person name="Wang H."/>
            <person name="Cheng W."/>
            <person name="Wang J."/>
            <person name="Ma M."/>
            <person name="Hu H."/>
            <person name="Song Z."/>
            <person name="Ma H."/>
            <person name="Fan Y."/>
            <person name="Du C."/>
            <person name="Xu J."/>
        </authorList>
    </citation>
    <scope>NUCLEOTIDE SEQUENCE</scope>
    <source>
        <strain evidence="2">CZ1</strain>
    </source>
</reference>
<dbReference type="SUPFAM" id="SSF51182">
    <property type="entry name" value="RmlC-like cupins"/>
    <property type="match status" value="1"/>
</dbReference>
<reference evidence="2" key="2">
    <citation type="submission" date="2023-07" db="EMBL/GenBank/DDBJ databases">
        <authorList>
            <person name="Bai X.-H."/>
            <person name="Wang H.-H."/>
            <person name="Wang J."/>
            <person name="Ma M.-Y."/>
            <person name="Hu H.-H."/>
            <person name="Song Z.-L."/>
            <person name="Ma H.-G."/>
            <person name="Fan Y."/>
            <person name="Du C.-Y."/>
            <person name="Xu J.-C."/>
        </authorList>
    </citation>
    <scope>NUCLEOTIDE SEQUENCE</scope>
    <source>
        <strain evidence="2">CZ1</strain>
    </source>
</reference>
<name>A0AA96WY79_LEPBY</name>
<dbReference type="InterPro" id="IPR025979">
    <property type="entry name" value="ChrR-like_cupin_dom"/>
</dbReference>
<dbReference type="InterPro" id="IPR041916">
    <property type="entry name" value="Anti_sigma_zinc_sf"/>
</dbReference>
<dbReference type="RefSeq" id="WP_316428485.1">
    <property type="nucleotide sequence ID" value="NZ_CP130144.1"/>
</dbReference>
<dbReference type="Gene3D" id="1.10.10.1320">
    <property type="entry name" value="Anti-sigma factor, zinc-finger domain"/>
    <property type="match status" value="1"/>
</dbReference>
<evidence type="ECO:0000313" key="2">
    <source>
        <dbReference type="EMBL" id="WNZ48076.1"/>
    </source>
</evidence>
<proteinExistence type="predicted"/>
<organism evidence="2">
    <name type="scientific">Leptolyngbya boryana CZ1</name>
    <dbReference type="NCBI Taxonomy" id="3060204"/>
    <lineage>
        <taxon>Bacteria</taxon>
        <taxon>Bacillati</taxon>
        <taxon>Cyanobacteriota</taxon>
        <taxon>Cyanophyceae</taxon>
        <taxon>Leptolyngbyales</taxon>
        <taxon>Leptolyngbyaceae</taxon>
        <taxon>Leptolyngbya group</taxon>
        <taxon>Leptolyngbya</taxon>
    </lineage>
</organism>
<dbReference type="Gene3D" id="2.60.120.10">
    <property type="entry name" value="Jelly Rolls"/>
    <property type="match status" value="1"/>
</dbReference>
<accession>A0AA96WY79</accession>
<evidence type="ECO:0000259" key="1">
    <source>
        <dbReference type="Pfam" id="PF12973"/>
    </source>
</evidence>
<gene>
    <name evidence="2" type="ORF">Q2T42_09560</name>
</gene>
<dbReference type="Pfam" id="PF12973">
    <property type="entry name" value="Cupin_7"/>
    <property type="match status" value="1"/>
</dbReference>
<dbReference type="InterPro" id="IPR014710">
    <property type="entry name" value="RmlC-like_jellyroll"/>
</dbReference>
<dbReference type="InterPro" id="IPR011051">
    <property type="entry name" value="RmlC_Cupin_sf"/>
</dbReference>
<dbReference type="AlphaFoldDB" id="A0AA96WY79"/>
<sequence length="201" mass="22463">MDTENYCFCELAPLYILDLLGEQERAWVEQQIAECPDLAEELLSYESAATALPYSTPVLPMSDKLKDRLFDRLGLDSPPLETIPVPQSTPSAPHLAIRAQELDWQPHPTPGVMIAIVHRDEATRELVGFLKAEPGVCYPWHRHAATEEIFMMEGDLVIGNEVYGAGDYIRSQPGSSHAPFTNGGCRFFFHTSIDDEYPVTV</sequence>
<dbReference type="EMBL" id="CP130144">
    <property type="protein sequence ID" value="WNZ48076.1"/>
    <property type="molecule type" value="Genomic_DNA"/>
</dbReference>